<reference evidence="1" key="1">
    <citation type="submission" date="2018-11" db="EMBL/GenBank/DDBJ databases">
        <authorList>
            <person name="Alioto T."/>
            <person name="Alioto T."/>
        </authorList>
    </citation>
    <scope>NUCLEOTIDE SEQUENCE</scope>
</reference>
<keyword evidence="2" id="KW-1185">Reference proteome</keyword>
<comment type="caution">
    <text evidence="1">The sequence shown here is derived from an EMBL/GenBank/DDBJ whole genome shotgun (WGS) entry which is preliminary data.</text>
</comment>
<dbReference type="Proteomes" id="UP000596742">
    <property type="component" value="Unassembled WGS sequence"/>
</dbReference>
<protein>
    <submittedName>
        <fullName evidence="1">Uncharacterized protein</fullName>
    </submittedName>
</protein>
<evidence type="ECO:0000313" key="2">
    <source>
        <dbReference type="Proteomes" id="UP000596742"/>
    </source>
</evidence>
<dbReference type="AlphaFoldDB" id="A0A8B6H3P4"/>
<dbReference type="EMBL" id="UYJE01009361">
    <property type="protein sequence ID" value="VDI72789.1"/>
    <property type="molecule type" value="Genomic_DNA"/>
</dbReference>
<accession>A0A8B6H3P4</accession>
<organism evidence="1 2">
    <name type="scientific">Mytilus galloprovincialis</name>
    <name type="common">Mediterranean mussel</name>
    <dbReference type="NCBI Taxonomy" id="29158"/>
    <lineage>
        <taxon>Eukaryota</taxon>
        <taxon>Metazoa</taxon>
        <taxon>Spiralia</taxon>
        <taxon>Lophotrochozoa</taxon>
        <taxon>Mollusca</taxon>
        <taxon>Bivalvia</taxon>
        <taxon>Autobranchia</taxon>
        <taxon>Pteriomorphia</taxon>
        <taxon>Mytilida</taxon>
        <taxon>Mytiloidea</taxon>
        <taxon>Mytilidae</taxon>
        <taxon>Mytilinae</taxon>
        <taxon>Mytilus</taxon>
    </lineage>
</organism>
<name>A0A8B6H3P4_MYTGA</name>
<proteinExistence type="predicted"/>
<sequence>MKESETKGLIDVKLALKEERKYKAQRLNNIKTLNRTNPKEFWREVNKLGPGKANTNIDSVIMDDGSVSSNPNDILSRWKSEYSRLFSSEIQQADSGFIEQLQQLNEQLEHEYETLNPSTETIDTDLQLMNDPISVEEKTALQVKECNS</sequence>
<evidence type="ECO:0000313" key="1">
    <source>
        <dbReference type="EMBL" id="VDI72789.1"/>
    </source>
</evidence>
<gene>
    <name evidence="1" type="ORF">MGAL_10B065639</name>
</gene>